<evidence type="ECO:0000256" key="1">
    <source>
        <dbReference type="SAM" id="MobiDB-lite"/>
    </source>
</evidence>
<feature type="compositionally biased region" description="Pro residues" evidence="1">
    <location>
        <begin position="86"/>
        <end position="98"/>
    </location>
</feature>
<gene>
    <name evidence="2" type="ORF">SEMRO_657_G182580.1</name>
</gene>
<feature type="compositionally biased region" description="Polar residues" evidence="1">
    <location>
        <begin position="50"/>
        <end position="59"/>
    </location>
</feature>
<feature type="region of interest" description="Disordered" evidence="1">
    <location>
        <begin position="1"/>
        <end position="98"/>
    </location>
</feature>
<dbReference type="AlphaFoldDB" id="A0A9N8E4R3"/>
<evidence type="ECO:0000313" key="2">
    <source>
        <dbReference type="EMBL" id="CAB9514502.1"/>
    </source>
</evidence>
<reference evidence="2" key="1">
    <citation type="submission" date="2020-06" db="EMBL/GenBank/DDBJ databases">
        <authorList>
            <consortium name="Plant Systems Biology data submission"/>
        </authorList>
    </citation>
    <scope>NUCLEOTIDE SEQUENCE</scope>
    <source>
        <strain evidence="2">D6</strain>
    </source>
</reference>
<dbReference type="EMBL" id="CAICTM010000656">
    <property type="protein sequence ID" value="CAB9514502.1"/>
    <property type="molecule type" value="Genomic_DNA"/>
</dbReference>
<feature type="region of interest" description="Disordered" evidence="1">
    <location>
        <begin position="421"/>
        <end position="441"/>
    </location>
</feature>
<dbReference type="OrthoDB" id="49100at2759"/>
<organism evidence="2 3">
    <name type="scientific">Seminavis robusta</name>
    <dbReference type="NCBI Taxonomy" id="568900"/>
    <lineage>
        <taxon>Eukaryota</taxon>
        <taxon>Sar</taxon>
        <taxon>Stramenopiles</taxon>
        <taxon>Ochrophyta</taxon>
        <taxon>Bacillariophyta</taxon>
        <taxon>Bacillariophyceae</taxon>
        <taxon>Bacillariophycidae</taxon>
        <taxon>Naviculales</taxon>
        <taxon>Naviculaceae</taxon>
        <taxon>Seminavis</taxon>
    </lineage>
</organism>
<comment type="caution">
    <text evidence="2">The sequence shown here is derived from an EMBL/GenBank/DDBJ whole genome shotgun (WGS) entry which is preliminary data.</text>
</comment>
<sequence length="464" mass="50824">MTQGNVAAAGQFGGRQKRGQFALPLSRSKSESQQKAKSKLAISKPPPSGMVSSASSTSLGEKKKNKKPSTTTITATGTTTQSAPVAPVPLVPEKPAPFAPPHPQATYCGLSASSGLFYPFMPALPPEPSLKNRKQYPVIDKIHASFSSYINTTNVPKNNNTTQQICKIWTRCKGNFTEQEYAATYGLSDPQKKQKETVAVESVFAGLKAPLVKVKIKFSGFKESKLNPPLFAILPKSVISGSSLAPEHSKEKKTTKKRKSSILDPSTVANANAVPVPIADKEDLWKTYMTQRPGKWRQLVADDVALTAKELEAACISSTIARCQAIERRHADLKSTVEKDDVPLIHTATMWQYIDKAGYFSAFTDESLKDTLRSVWSPEVKYSFQREITRSSTPKVVREKCKGQKSVFEGLQSLLVEVMSDDEGDSDDEDDSILDDDDNVDDILDPSIQYNTKLVDLSGLTLEE</sequence>
<evidence type="ECO:0000313" key="3">
    <source>
        <dbReference type="Proteomes" id="UP001153069"/>
    </source>
</evidence>
<protein>
    <submittedName>
        <fullName evidence="2">Uncharacterized protein</fullName>
    </submittedName>
</protein>
<proteinExistence type="predicted"/>
<dbReference type="Proteomes" id="UP001153069">
    <property type="component" value="Unassembled WGS sequence"/>
</dbReference>
<keyword evidence="3" id="KW-1185">Reference proteome</keyword>
<feature type="compositionally biased region" description="Low complexity" evidence="1">
    <location>
        <begin position="70"/>
        <end position="80"/>
    </location>
</feature>
<accession>A0A9N8E4R3</accession>
<name>A0A9N8E4R3_9STRA</name>